<reference evidence="2 3" key="1">
    <citation type="submission" date="2020-08" db="EMBL/GenBank/DDBJ databases">
        <title>Aphidius gifuensis genome sequencing and assembly.</title>
        <authorList>
            <person name="Du Z."/>
        </authorList>
    </citation>
    <scope>NUCLEOTIDE SEQUENCE [LARGE SCALE GENOMIC DNA]</scope>
    <source>
        <strain evidence="2">YNYX2018</strain>
        <tissue evidence="2">Adults</tissue>
    </source>
</reference>
<dbReference type="AlphaFoldDB" id="A0A834Y672"/>
<sequence>MAALVKIKNLIAPLTTKKHGIIYNAIRTKVQTVNDWKPGPFPETEAERRAAAEKYGLSYEEYEPYPDDGFGHGDYPMLPLKGVALRDPYYPYDFPDEKRNFGETLHAYINILGEDRCDFGEKPAFPYGKVWLYSWGVILTFVGIHYFLRDYPNFRPVLEHQYPKPGAKHYTFEPAH</sequence>
<organism evidence="2 3">
    <name type="scientific">Aphidius gifuensis</name>
    <name type="common">Parasitoid wasp</name>
    <dbReference type="NCBI Taxonomy" id="684658"/>
    <lineage>
        <taxon>Eukaryota</taxon>
        <taxon>Metazoa</taxon>
        <taxon>Ecdysozoa</taxon>
        <taxon>Arthropoda</taxon>
        <taxon>Hexapoda</taxon>
        <taxon>Insecta</taxon>
        <taxon>Pterygota</taxon>
        <taxon>Neoptera</taxon>
        <taxon>Endopterygota</taxon>
        <taxon>Hymenoptera</taxon>
        <taxon>Apocrita</taxon>
        <taxon>Ichneumonoidea</taxon>
        <taxon>Braconidae</taxon>
        <taxon>Aphidiinae</taxon>
        <taxon>Aphidius</taxon>
    </lineage>
</organism>
<name>A0A834Y672_APHGI</name>
<feature type="transmembrane region" description="Helical" evidence="1">
    <location>
        <begin position="130"/>
        <end position="148"/>
    </location>
</feature>
<dbReference type="InterPro" id="IPR008699">
    <property type="entry name" value="NDUFB8"/>
</dbReference>
<dbReference type="PANTHER" id="PTHR12840:SF1">
    <property type="entry name" value="NADH DEHYDROGENASE [UBIQUINONE] 1 BETA SUBCOMPLEX SUBUNIT 8, MITOCHONDRIAL"/>
    <property type="match status" value="1"/>
</dbReference>
<keyword evidence="1" id="KW-0812">Transmembrane</keyword>
<dbReference type="OrthoDB" id="2014058at2759"/>
<keyword evidence="1" id="KW-1133">Transmembrane helix</keyword>
<proteinExistence type="predicted"/>
<keyword evidence="1" id="KW-0472">Membrane</keyword>
<evidence type="ECO:0000256" key="1">
    <source>
        <dbReference type="SAM" id="Phobius"/>
    </source>
</evidence>
<dbReference type="PANTHER" id="PTHR12840">
    <property type="entry name" value="NADH-UBIQUINONE OXIDOREDUCTASE ASHI SUBUNIT"/>
    <property type="match status" value="1"/>
</dbReference>
<gene>
    <name evidence="2" type="ORF">HCN44_005508</name>
</gene>
<comment type="caution">
    <text evidence="2">The sequence shown here is derived from an EMBL/GenBank/DDBJ whole genome shotgun (WGS) entry which is preliminary data.</text>
</comment>
<evidence type="ECO:0000313" key="2">
    <source>
        <dbReference type="EMBL" id="KAF7997231.1"/>
    </source>
</evidence>
<dbReference type="Proteomes" id="UP000639338">
    <property type="component" value="Unassembled WGS sequence"/>
</dbReference>
<dbReference type="EMBL" id="JACMRX010000001">
    <property type="protein sequence ID" value="KAF7997231.1"/>
    <property type="molecule type" value="Genomic_DNA"/>
</dbReference>
<keyword evidence="3" id="KW-1185">Reference proteome</keyword>
<dbReference type="Pfam" id="PF05821">
    <property type="entry name" value="NDUF_B8"/>
    <property type="match status" value="1"/>
</dbReference>
<evidence type="ECO:0000313" key="3">
    <source>
        <dbReference type="Proteomes" id="UP000639338"/>
    </source>
</evidence>
<accession>A0A834Y672</accession>
<evidence type="ECO:0008006" key="4">
    <source>
        <dbReference type="Google" id="ProtNLM"/>
    </source>
</evidence>
<protein>
    <recommendedName>
        <fullName evidence="4">NADH dehydrogenase [ubiquinone] 1 beta subcomplex subunit 8, mitochondrial</fullName>
    </recommendedName>
</protein>
<dbReference type="GO" id="GO:0005739">
    <property type="term" value="C:mitochondrion"/>
    <property type="evidence" value="ECO:0007669"/>
    <property type="project" value="InterPro"/>
</dbReference>